<evidence type="ECO:0000256" key="1">
    <source>
        <dbReference type="SAM" id="MobiDB-lite"/>
    </source>
</evidence>
<comment type="caution">
    <text evidence="3">The sequence shown here is derived from an EMBL/GenBank/DDBJ whole genome shotgun (WGS) entry which is preliminary data.</text>
</comment>
<evidence type="ECO:0000313" key="4">
    <source>
        <dbReference type="Proteomes" id="UP000265509"/>
    </source>
</evidence>
<feature type="region of interest" description="Disordered" evidence="1">
    <location>
        <begin position="70"/>
        <end position="98"/>
    </location>
</feature>
<dbReference type="Pfam" id="PF19577">
    <property type="entry name" value="DcaP"/>
    <property type="match status" value="1"/>
</dbReference>
<organism evidence="3 4">
    <name type="scientific">Seongchinamella sediminis</name>
    <dbReference type="NCBI Taxonomy" id="2283635"/>
    <lineage>
        <taxon>Bacteria</taxon>
        <taxon>Pseudomonadati</taxon>
        <taxon>Pseudomonadota</taxon>
        <taxon>Gammaproteobacteria</taxon>
        <taxon>Cellvibrionales</taxon>
        <taxon>Halieaceae</taxon>
        <taxon>Seongchinamella</taxon>
    </lineage>
</organism>
<sequence>MGYSSTDHSLEIVMRKATALLFASLLVLSPLSTLAASDTERIQMLEQQLRQQQQVLDAMRQELERLKAGEDSLVQAGTAAPGEQDRARAEQEPELAQTRGDASLNVYGHIQLDAIYDFKRVDPTWESTLRPSTIPTVEDTFGADGNTIISVKQTQFGFKGTTPTPLGEMKSWFEFDFFGTGSDAGDTKFNLRHAWIELGSLGFGQTNSNFMDISIFPNVVDWWGPAGMVFNRNAQIRYSWAVDDSAQFAIAAEKPNGSFNSGEFGEISPGFDDIVKARTRYPDITARWRDDYDWGHYQVAAVLRYLEIEARGIADAPSPENETGWGINLTGVINTVGRDQLKLGLVHGEGIASFFNDGGVNLAPEDNRAEAVPITGVTAYYDRYWSSEWSSSIGFSVNDADPRKQQAADEFDSGVYASVNLLYTPYPELLIGPEFLYGKHEDVGGRSGEDYRLQFTLKHKLGRTF</sequence>
<feature type="signal peptide" evidence="2">
    <location>
        <begin position="1"/>
        <end position="35"/>
    </location>
</feature>
<dbReference type="AlphaFoldDB" id="A0A3L7DZG1"/>
<feature type="chain" id="PRO_5018164430" description="Porin" evidence="2">
    <location>
        <begin position="36"/>
        <end position="465"/>
    </location>
</feature>
<keyword evidence="4" id="KW-1185">Reference proteome</keyword>
<dbReference type="SUPFAM" id="SSF56935">
    <property type="entry name" value="Porins"/>
    <property type="match status" value="1"/>
</dbReference>
<dbReference type="OrthoDB" id="190887at2"/>
<reference evidence="3 4" key="1">
    <citation type="submission" date="2018-07" db="EMBL/GenBank/DDBJ databases">
        <title>Halioglobus sp. genome submission.</title>
        <authorList>
            <person name="Ye M.-Q."/>
            <person name="Du Z.-J."/>
        </authorList>
    </citation>
    <scope>NUCLEOTIDE SEQUENCE [LARGE SCALE GENOMIC DNA]</scope>
    <source>
        <strain evidence="3 4">U0301</strain>
    </source>
</reference>
<evidence type="ECO:0000256" key="2">
    <source>
        <dbReference type="SAM" id="SignalP"/>
    </source>
</evidence>
<evidence type="ECO:0008006" key="5">
    <source>
        <dbReference type="Google" id="ProtNLM"/>
    </source>
</evidence>
<name>A0A3L7DZG1_9GAMM</name>
<accession>A0A3L7DZG1</accession>
<evidence type="ECO:0000313" key="3">
    <source>
        <dbReference type="EMBL" id="RLQ21940.1"/>
    </source>
</evidence>
<proteinExistence type="predicted"/>
<gene>
    <name evidence="3" type="ORF">DWB85_10150</name>
</gene>
<protein>
    <recommendedName>
        <fullName evidence="5">Porin</fullName>
    </recommendedName>
</protein>
<dbReference type="EMBL" id="QRAN01000009">
    <property type="protein sequence ID" value="RLQ21940.1"/>
    <property type="molecule type" value="Genomic_DNA"/>
</dbReference>
<keyword evidence="2" id="KW-0732">Signal</keyword>
<dbReference type="Proteomes" id="UP000265509">
    <property type="component" value="Unassembled WGS sequence"/>
</dbReference>
<dbReference type="InterPro" id="IPR045748">
    <property type="entry name" value="DcaP"/>
</dbReference>